<dbReference type="HOGENOM" id="CLU_2119404_0_0_10"/>
<keyword evidence="1" id="KW-1133">Transmembrane helix</keyword>
<protein>
    <recommendedName>
        <fullName evidence="4">Biopolymer transport protein ExbD/TolR</fullName>
    </recommendedName>
</protein>
<feature type="transmembrane region" description="Helical" evidence="1">
    <location>
        <begin position="6"/>
        <end position="28"/>
    </location>
</feature>
<organism evidence="2 3">
    <name type="scientific">Saprospira grandis (strain Lewin)</name>
    <dbReference type="NCBI Taxonomy" id="984262"/>
    <lineage>
        <taxon>Bacteria</taxon>
        <taxon>Pseudomonadati</taxon>
        <taxon>Bacteroidota</taxon>
        <taxon>Saprospiria</taxon>
        <taxon>Saprospirales</taxon>
        <taxon>Saprospiraceae</taxon>
        <taxon>Saprospira</taxon>
    </lineage>
</organism>
<name>H6L897_SAPGL</name>
<sequence>MSSWRIYLLFLVILGMGGFFYLFTQALLQSYKTTILRVECLPQGRYWVQGDTVDFEGFAPKLRQKVERYQDLNPNMQIHFYLPPKATAQDIAPLIQVANAFEQAELQLYTLPRN</sequence>
<dbReference type="STRING" id="984262.SGRA_3745"/>
<keyword evidence="1" id="KW-0472">Membrane</keyword>
<evidence type="ECO:0000313" key="2">
    <source>
        <dbReference type="EMBL" id="AFC26461.1"/>
    </source>
</evidence>
<evidence type="ECO:0008006" key="4">
    <source>
        <dbReference type="Google" id="ProtNLM"/>
    </source>
</evidence>
<dbReference type="EMBL" id="CP002831">
    <property type="protein sequence ID" value="AFC26461.1"/>
    <property type="molecule type" value="Genomic_DNA"/>
</dbReference>
<keyword evidence="1" id="KW-0812">Transmembrane</keyword>
<evidence type="ECO:0000313" key="3">
    <source>
        <dbReference type="Proteomes" id="UP000007519"/>
    </source>
</evidence>
<keyword evidence="3" id="KW-1185">Reference proteome</keyword>
<accession>H6L897</accession>
<dbReference type="KEGG" id="sgn:SGRA_3745"/>
<evidence type="ECO:0000256" key="1">
    <source>
        <dbReference type="SAM" id="Phobius"/>
    </source>
</evidence>
<gene>
    <name evidence="2" type="ordered locus">SGRA_3745</name>
</gene>
<proteinExistence type="predicted"/>
<reference evidence="2 3" key="1">
    <citation type="journal article" date="2012" name="Stand. Genomic Sci.">
        <title>Complete genome sequencing and analysis of Saprospira grandis str. Lewin, a predatory marine bacterium.</title>
        <authorList>
            <person name="Saw J.H."/>
            <person name="Yuryev A."/>
            <person name="Kanbe M."/>
            <person name="Hou S."/>
            <person name="Young A.G."/>
            <person name="Aizawa S."/>
            <person name="Alam M."/>
        </authorList>
    </citation>
    <scope>NUCLEOTIDE SEQUENCE [LARGE SCALE GENOMIC DNA]</scope>
    <source>
        <strain evidence="2 3">Lewin</strain>
    </source>
</reference>
<dbReference type="AlphaFoldDB" id="H6L897"/>
<dbReference type="Proteomes" id="UP000007519">
    <property type="component" value="Chromosome"/>
</dbReference>